<dbReference type="GO" id="GO:0070916">
    <property type="term" value="C:inositol phosphoceramide synthase complex"/>
    <property type="evidence" value="ECO:0007669"/>
    <property type="project" value="TreeGrafter"/>
</dbReference>
<evidence type="ECO:0000256" key="1">
    <source>
        <dbReference type="SAM" id="MobiDB-lite"/>
    </source>
</evidence>
<dbReference type="GeneID" id="92178739"/>
<dbReference type="RefSeq" id="XP_066804530.1">
    <property type="nucleotide sequence ID" value="XM_066944607.1"/>
</dbReference>
<protein>
    <recommendedName>
        <fullName evidence="5">DUF1753-domain-containing protein</fullName>
    </recommendedName>
</protein>
<feature type="transmembrane region" description="Helical" evidence="2">
    <location>
        <begin position="86"/>
        <end position="107"/>
    </location>
</feature>
<dbReference type="GO" id="GO:0070917">
    <property type="term" value="F:inositol phosphoceramide synthase regulator activity"/>
    <property type="evidence" value="ECO:0007669"/>
    <property type="project" value="InterPro"/>
</dbReference>
<keyword evidence="2" id="KW-1133">Transmembrane helix</keyword>
<evidence type="ECO:0000256" key="2">
    <source>
        <dbReference type="SAM" id="Phobius"/>
    </source>
</evidence>
<feature type="compositionally biased region" description="Basic and acidic residues" evidence="1">
    <location>
        <begin position="228"/>
        <end position="242"/>
    </location>
</feature>
<gene>
    <name evidence="3" type="ORF">IAR55_001480</name>
</gene>
<dbReference type="AlphaFoldDB" id="A0AAW0Z287"/>
<name>A0AAW0Z287_9TREE</name>
<dbReference type="InterPro" id="IPR013862">
    <property type="entry name" value="Kei1"/>
</dbReference>
<feature type="transmembrane region" description="Helical" evidence="2">
    <location>
        <begin position="12"/>
        <end position="36"/>
    </location>
</feature>
<evidence type="ECO:0008006" key="5">
    <source>
        <dbReference type="Google" id="ProtNLM"/>
    </source>
</evidence>
<keyword evidence="4" id="KW-1185">Reference proteome</keyword>
<dbReference type="GO" id="GO:0000139">
    <property type="term" value="C:Golgi membrane"/>
    <property type="evidence" value="ECO:0007669"/>
    <property type="project" value="TreeGrafter"/>
</dbReference>
<reference evidence="3 4" key="1">
    <citation type="journal article" date="2024" name="bioRxiv">
        <title>Comparative genomics of Cryptococcus and Kwoniella reveals pathogenesis evolution and contrasting karyotype dynamics via intercentromeric recombination or chromosome fusion.</title>
        <authorList>
            <person name="Coelho M.A."/>
            <person name="David-Palma M."/>
            <person name="Shea T."/>
            <person name="Bowers K."/>
            <person name="McGinley-Smith S."/>
            <person name="Mohammad A.W."/>
            <person name="Gnirke A."/>
            <person name="Yurkov A.M."/>
            <person name="Nowrousian M."/>
            <person name="Sun S."/>
            <person name="Cuomo C.A."/>
            <person name="Heitman J."/>
        </authorList>
    </citation>
    <scope>NUCLEOTIDE SEQUENCE [LARGE SCALE GENOMIC DNA]</scope>
    <source>
        <strain evidence="3 4">CBS 13917</strain>
    </source>
</reference>
<proteinExistence type="predicted"/>
<keyword evidence="2" id="KW-0812">Transmembrane</keyword>
<keyword evidence="2" id="KW-0472">Membrane</keyword>
<dbReference type="PANTHER" id="PTHR28077:SF1">
    <property type="entry name" value="INOSITOL PHOSPHORYLCERAMIDE SYNTHASE REGULATORY SUBUNIT KEI1"/>
    <property type="match status" value="1"/>
</dbReference>
<feature type="transmembrane region" description="Helical" evidence="2">
    <location>
        <begin position="42"/>
        <end position="74"/>
    </location>
</feature>
<sequence>MKISVRRPRASEIFGSFLGLLDIKLGAEIILLFGLINKVAGLYGLITILVGGSFVQLLFYAYSTGTLFAFLWGLRVVKAETASPTLLLSHLYALDHLIVSVFHYIFFETYWYSVPHDGRRTINSQAQQDLIDLALSRGEIRQPTADQTEALDELRVALAGDIWEAEKGFAVWTLVAGWLLKIYFILILYSYAAHLASSTYHTLPLTARGKATQIAHPTTEDDLQAEIDLQKAEQEAEERDAGEASGSGSGTANGSAVGDAGRKKKKADGDENEEFSWD</sequence>
<dbReference type="Pfam" id="PF08552">
    <property type="entry name" value="Kei1"/>
    <property type="match status" value="1"/>
</dbReference>
<feature type="transmembrane region" description="Helical" evidence="2">
    <location>
        <begin position="169"/>
        <end position="191"/>
    </location>
</feature>
<dbReference type="EMBL" id="JBCAWK010000003">
    <property type="protein sequence ID" value="KAK8864234.1"/>
    <property type="molecule type" value="Genomic_DNA"/>
</dbReference>
<dbReference type="Proteomes" id="UP001388673">
    <property type="component" value="Unassembled WGS sequence"/>
</dbReference>
<dbReference type="PANTHER" id="PTHR28077">
    <property type="entry name" value="INOSITOL PHOSPHORYLCERAMIDE SYNTHASE REGULATORY SUBUNIT KEI1"/>
    <property type="match status" value="1"/>
</dbReference>
<organism evidence="3 4">
    <name type="scientific">Kwoniella newhampshirensis</name>
    <dbReference type="NCBI Taxonomy" id="1651941"/>
    <lineage>
        <taxon>Eukaryota</taxon>
        <taxon>Fungi</taxon>
        <taxon>Dikarya</taxon>
        <taxon>Basidiomycota</taxon>
        <taxon>Agaricomycotina</taxon>
        <taxon>Tremellomycetes</taxon>
        <taxon>Tremellales</taxon>
        <taxon>Cryptococcaceae</taxon>
        <taxon>Kwoniella</taxon>
    </lineage>
</organism>
<evidence type="ECO:0000313" key="4">
    <source>
        <dbReference type="Proteomes" id="UP001388673"/>
    </source>
</evidence>
<comment type="caution">
    <text evidence="3">The sequence shown here is derived from an EMBL/GenBank/DDBJ whole genome shotgun (WGS) entry which is preliminary data.</text>
</comment>
<dbReference type="GO" id="GO:0006673">
    <property type="term" value="P:inositol phosphoceramide metabolic process"/>
    <property type="evidence" value="ECO:0007669"/>
    <property type="project" value="InterPro"/>
</dbReference>
<accession>A0AAW0Z287</accession>
<dbReference type="KEGG" id="kne:92178739"/>
<feature type="region of interest" description="Disordered" evidence="1">
    <location>
        <begin position="225"/>
        <end position="278"/>
    </location>
</feature>
<evidence type="ECO:0000313" key="3">
    <source>
        <dbReference type="EMBL" id="KAK8864234.1"/>
    </source>
</evidence>